<feature type="domain" description="LysM" evidence="4">
    <location>
        <begin position="122"/>
        <end position="167"/>
    </location>
</feature>
<dbReference type="InterPro" id="IPR011055">
    <property type="entry name" value="Dup_hybrid_motif"/>
</dbReference>
<feature type="signal peptide" evidence="3">
    <location>
        <begin position="1"/>
        <end position="27"/>
    </location>
</feature>
<dbReference type="RefSeq" id="WP_189005507.1">
    <property type="nucleotide sequence ID" value="NZ_BMPP01000004.1"/>
</dbReference>
<dbReference type="SUPFAM" id="SSF51261">
    <property type="entry name" value="Duplicated hybrid motif"/>
    <property type="match status" value="1"/>
</dbReference>
<feature type="chain" id="PRO_5046536280" evidence="3">
    <location>
        <begin position="28"/>
        <end position="458"/>
    </location>
</feature>
<dbReference type="InterPro" id="IPR036779">
    <property type="entry name" value="LysM_dom_sf"/>
</dbReference>
<evidence type="ECO:0000313" key="5">
    <source>
        <dbReference type="EMBL" id="GGK20236.1"/>
    </source>
</evidence>
<dbReference type="Gene3D" id="3.10.350.10">
    <property type="entry name" value="LysM domain"/>
    <property type="match status" value="1"/>
</dbReference>
<keyword evidence="6" id="KW-1185">Reference proteome</keyword>
<evidence type="ECO:0000256" key="3">
    <source>
        <dbReference type="SAM" id="SignalP"/>
    </source>
</evidence>
<keyword evidence="1 3" id="KW-0732">Signal</keyword>
<dbReference type="PANTHER" id="PTHR21666:SF289">
    <property type="entry name" value="L-ALA--D-GLU ENDOPEPTIDASE"/>
    <property type="match status" value="1"/>
</dbReference>
<dbReference type="EMBL" id="BMPP01000004">
    <property type="protein sequence ID" value="GGK20236.1"/>
    <property type="molecule type" value="Genomic_DNA"/>
</dbReference>
<sequence>MKFAFFAGMAARHVLTFSLFAFGGAQSQGVAELPAPLSGLFPAADALLQPAPDVTLQPTQGGTSVLVVTSGRVPLRTVAARYGVSQGAAAFLPRDTGPGRLVRVLLPEPAVERAPVRPPSIQTYRVTAGDSLASIAGRFGLGVVDLLGVNLNLTSLSQVRAGDTLNIPTGPRGLLVRIKPGQNAWSLIAGYGADLLRTVEANGVLPGALRVGDELLLPDVRADGFQKTLLARQAAERKAEAVRRKQAQYQRFLAWKAERRRQQLLEKYERQERYEAYLAWKNSPERQRRKEAYERQVQYEVALAQARQKAEQQPTAQASPTQPNVRTASSAGGHTLAWPMKSYRLTSRYAERDIPFHEQVFHGGIDLAAPVGTPIYSASDGTVTQSGYGAYGLNVYTVSGDSTLIYGHMSRTAVAEGQQVRQGELLGYIGCTGVCTGPHLHFEIRLGGQTVDPLALLP</sequence>
<evidence type="ECO:0000259" key="4">
    <source>
        <dbReference type="PROSITE" id="PS51782"/>
    </source>
</evidence>
<comment type="caution">
    <text evidence="5">The sequence shown here is derived from an EMBL/GenBank/DDBJ whole genome shotgun (WGS) entry which is preliminary data.</text>
</comment>
<reference evidence="6" key="1">
    <citation type="journal article" date="2019" name="Int. J. Syst. Evol. Microbiol.">
        <title>The Global Catalogue of Microorganisms (GCM) 10K type strain sequencing project: providing services to taxonomists for standard genome sequencing and annotation.</title>
        <authorList>
            <consortium name="The Broad Institute Genomics Platform"/>
            <consortium name="The Broad Institute Genome Sequencing Center for Infectious Disease"/>
            <person name="Wu L."/>
            <person name="Ma J."/>
        </authorList>
    </citation>
    <scope>NUCLEOTIDE SEQUENCE [LARGE SCALE GENOMIC DNA]</scope>
    <source>
        <strain evidence="6">JCM 30331</strain>
    </source>
</reference>
<accession>A0ABQ2ETR6</accession>
<dbReference type="InterPro" id="IPR050570">
    <property type="entry name" value="Cell_wall_metabolism_enzyme"/>
</dbReference>
<proteinExistence type="predicted"/>
<dbReference type="InterPro" id="IPR018392">
    <property type="entry name" value="LysM"/>
</dbReference>
<dbReference type="PANTHER" id="PTHR21666">
    <property type="entry name" value="PEPTIDASE-RELATED"/>
    <property type="match status" value="1"/>
</dbReference>
<feature type="region of interest" description="Disordered" evidence="2">
    <location>
        <begin position="306"/>
        <end position="332"/>
    </location>
</feature>
<dbReference type="CDD" id="cd00118">
    <property type="entry name" value="LysM"/>
    <property type="match status" value="1"/>
</dbReference>
<dbReference type="CDD" id="cd12797">
    <property type="entry name" value="M23_peptidase"/>
    <property type="match status" value="1"/>
</dbReference>
<dbReference type="PROSITE" id="PS51782">
    <property type="entry name" value="LYSM"/>
    <property type="match status" value="1"/>
</dbReference>
<feature type="compositionally biased region" description="Low complexity" evidence="2">
    <location>
        <begin position="312"/>
        <end position="323"/>
    </location>
</feature>
<dbReference type="Pfam" id="PF01551">
    <property type="entry name" value="Peptidase_M23"/>
    <property type="match status" value="1"/>
</dbReference>
<dbReference type="Proteomes" id="UP000647587">
    <property type="component" value="Unassembled WGS sequence"/>
</dbReference>
<dbReference type="InterPro" id="IPR016047">
    <property type="entry name" value="M23ase_b-sheet_dom"/>
</dbReference>
<evidence type="ECO:0000256" key="1">
    <source>
        <dbReference type="ARBA" id="ARBA00022729"/>
    </source>
</evidence>
<protein>
    <submittedName>
        <fullName evidence="5">Peptidase M23</fullName>
    </submittedName>
</protein>
<evidence type="ECO:0000256" key="2">
    <source>
        <dbReference type="SAM" id="MobiDB-lite"/>
    </source>
</evidence>
<gene>
    <name evidence="5" type="ORF">GCM10008955_12050</name>
</gene>
<evidence type="ECO:0000313" key="6">
    <source>
        <dbReference type="Proteomes" id="UP000647587"/>
    </source>
</evidence>
<dbReference type="Pfam" id="PF01476">
    <property type="entry name" value="LysM"/>
    <property type="match status" value="1"/>
</dbReference>
<dbReference type="SMART" id="SM00257">
    <property type="entry name" value="LysM"/>
    <property type="match status" value="2"/>
</dbReference>
<name>A0ABQ2ETR6_9DEIO</name>
<dbReference type="Gene3D" id="2.70.70.10">
    <property type="entry name" value="Glucose Permease (Domain IIA)"/>
    <property type="match status" value="1"/>
</dbReference>
<dbReference type="SUPFAM" id="SSF54106">
    <property type="entry name" value="LysM domain"/>
    <property type="match status" value="1"/>
</dbReference>
<organism evidence="5 6">
    <name type="scientific">Deinococcus malanensis</name>
    <dbReference type="NCBI Taxonomy" id="1706855"/>
    <lineage>
        <taxon>Bacteria</taxon>
        <taxon>Thermotogati</taxon>
        <taxon>Deinococcota</taxon>
        <taxon>Deinococci</taxon>
        <taxon>Deinococcales</taxon>
        <taxon>Deinococcaceae</taxon>
        <taxon>Deinococcus</taxon>
    </lineage>
</organism>